<gene>
    <name evidence="10" type="ORF">G4L39_11530</name>
</gene>
<protein>
    <recommendedName>
        <fullName evidence="9">Tetrahaem cytochrome domain-containing protein</fullName>
    </recommendedName>
</protein>
<keyword evidence="4" id="KW-0349">Heme</keyword>
<comment type="caution">
    <text evidence="10">The sequence shown here is derived from an EMBL/GenBank/DDBJ whole genome shotgun (WGS) entry which is preliminary data.</text>
</comment>
<keyword evidence="8" id="KW-0812">Transmembrane</keyword>
<feature type="transmembrane region" description="Helical" evidence="8">
    <location>
        <begin position="465"/>
        <end position="488"/>
    </location>
</feature>
<dbReference type="CDD" id="cd08168">
    <property type="entry name" value="Cytochrom_C3"/>
    <property type="match status" value="1"/>
</dbReference>
<feature type="transmembrane region" description="Helical" evidence="8">
    <location>
        <begin position="629"/>
        <end position="654"/>
    </location>
</feature>
<dbReference type="AlphaFoldDB" id="A0A6M1RRI8"/>
<feature type="transmembrane region" description="Helical" evidence="8">
    <location>
        <begin position="508"/>
        <end position="529"/>
    </location>
</feature>
<reference evidence="10 11" key="1">
    <citation type="submission" date="2020-02" db="EMBL/GenBank/DDBJ databases">
        <title>Draft genome sequence of Limisphaera ngatamarikiensis NGM72.4T, a thermophilic Verrucomicrobia grouped in subdivision 3.</title>
        <authorList>
            <person name="Carere C.R."/>
            <person name="Steen J."/>
            <person name="Hugenholtz P."/>
            <person name="Stott M.B."/>
        </authorList>
    </citation>
    <scope>NUCLEOTIDE SEQUENCE [LARGE SCALE GENOMIC DNA]</scope>
    <source>
        <strain evidence="10 11">NGM72.4</strain>
    </source>
</reference>
<evidence type="ECO:0000313" key="10">
    <source>
        <dbReference type="EMBL" id="NGO40017.1"/>
    </source>
</evidence>
<evidence type="ECO:0000256" key="6">
    <source>
        <dbReference type="ARBA" id="ARBA00022982"/>
    </source>
</evidence>
<dbReference type="InterPro" id="IPR036280">
    <property type="entry name" value="Multihaem_cyt_sf"/>
</dbReference>
<feature type="transmembrane region" description="Helical" evidence="8">
    <location>
        <begin position="401"/>
        <end position="429"/>
    </location>
</feature>
<comment type="subcellular location">
    <subcellularLocation>
        <location evidence="2">Cell envelope</location>
    </subcellularLocation>
</comment>
<accession>A0A6M1RRI8</accession>
<feature type="transmembrane region" description="Helical" evidence="8">
    <location>
        <begin position="715"/>
        <end position="734"/>
    </location>
</feature>
<evidence type="ECO:0000259" key="9">
    <source>
        <dbReference type="Pfam" id="PF14537"/>
    </source>
</evidence>
<evidence type="ECO:0000256" key="8">
    <source>
        <dbReference type="SAM" id="Phobius"/>
    </source>
</evidence>
<evidence type="ECO:0000313" key="11">
    <source>
        <dbReference type="Proteomes" id="UP000477311"/>
    </source>
</evidence>
<dbReference type="Gene3D" id="1.10.780.10">
    <property type="entry name" value="Hydroxylamine Oxidoreductase, Chain A, domain 1"/>
    <property type="match status" value="1"/>
</dbReference>
<keyword evidence="3" id="KW-0813">Transport</keyword>
<comment type="cofactor">
    <cofactor evidence="1">
        <name>heme c</name>
        <dbReference type="ChEBI" id="CHEBI:61717"/>
    </cofactor>
</comment>
<feature type="transmembrane region" description="Helical" evidence="8">
    <location>
        <begin position="596"/>
        <end position="617"/>
    </location>
</feature>
<dbReference type="Proteomes" id="UP000477311">
    <property type="component" value="Unassembled WGS sequence"/>
</dbReference>
<evidence type="ECO:0000256" key="4">
    <source>
        <dbReference type="ARBA" id="ARBA00022617"/>
    </source>
</evidence>
<dbReference type="GO" id="GO:0046872">
    <property type="term" value="F:metal ion binding"/>
    <property type="evidence" value="ECO:0007669"/>
    <property type="project" value="UniProtKB-KW"/>
</dbReference>
<dbReference type="EMBL" id="JAAKYA010000078">
    <property type="protein sequence ID" value="NGO40017.1"/>
    <property type="molecule type" value="Genomic_DNA"/>
</dbReference>
<dbReference type="Gene3D" id="1.20.950.20">
    <property type="entry name" value="Transmembrane di-heme cytochromes, Chain C"/>
    <property type="match status" value="1"/>
</dbReference>
<evidence type="ECO:0000256" key="7">
    <source>
        <dbReference type="ARBA" id="ARBA00023004"/>
    </source>
</evidence>
<dbReference type="InterPro" id="IPR012286">
    <property type="entry name" value="Tetrahaem_cytochrome"/>
</dbReference>
<keyword evidence="6" id="KW-0249">Electron transport</keyword>
<keyword evidence="8" id="KW-1133">Transmembrane helix</keyword>
<name>A0A6M1RRI8_9BACT</name>
<dbReference type="GO" id="GO:0016020">
    <property type="term" value="C:membrane"/>
    <property type="evidence" value="ECO:0007669"/>
    <property type="project" value="InterPro"/>
</dbReference>
<keyword evidence="8" id="KW-0472">Membrane</keyword>
<evidence type="ECO:0000256" key="2">
    <source>
        <dbReference type="ARBA" id="ARBA00004196"/>
    </source>
</evidence>
<dbReference type="Pfam" id="PF14537">
    <property type="entry name" value="Cytochrom_c3_2"/>
    <property type="match status" value="1"/>
</dbReference>
<dbReference type="GO" id="GO:0030313">
    <property type="term" value="C:cell envelope"/>
    <property type="evidence" value="ECO:0007669"/>
    <property type="project" value="UniProtKB-SubCell"/>
</dbReference>
<organism evidence="10 11">
    <name type="scientific">Limisphaera ngatamarikiensis</name>
    <dbReference type="NCBI Taxonomy" id="1324935"/>
    <lineage>
        <taxon>Bacteria</taxon>
        <taxon>Pseudomonadati</taxon>
        <taxon>Verrucomicrobiota</taxon>
        <taxon>Verrucomicrobiia</taxon>
        <taxon>Limisphaerales</taxon>
        <taxon>Limisphaeraceae</taxon>
        <taxon>Limisphaera</taxon>
    </lineage>
</organism>
<dbReference type="RefSeq" id="WP_165108335.1">
    <property type="nucleotide sequence ID" value="NZ_JAAKYA010000078.1"/>
</dbReference>
<dbReference type="SUPFAM" id="SSF81342">
    <property type="entry name" value="Transmembrane di-heme cytochromes"/>
    <property type="match status" value="1"/>
</dbReference>
<evidence type="ECO:0000256" key="3">
    <source>
        <dbReference type="ARBA" id="ARBA00022448"/>
    </source>
</evidence>
<feature type="domain" description="Tetrahaem cytochrome" evidence="9">
    <location>
        <begin position="101"/>
        <end position="189"/>
    </location>
</feature>
<dbReference type="SUPFAM" id="SSF48695">
    <property type="entry name" value="Multiheme cytochromes"/>
    <property type="match status" value="1"/>
</dbReference>
<proteinExistence type="predicted"/>
<sequence>MKWKVAAMIVTREVCECRFNPPAKSGGAGLRRHGRLPALLLTMALGWLGTLNALLAGTEPERFSTADCLDCHLDPGTTRTVGGRVIPLVFPTNAFAQSVHAALDCVDCHEGIPELVHPSPLPPPNCGSCHEAEAKLYAASIHGVSHQLGASAAAQCWDCHGSHDIRPVHDPGSPVFKLNLPRTCARCHSNPGLTEEYRIKYPEAANQYRDSIHGQALLKLGLVVAPSCNDCHGVHDIKRSVDRDSPVHHLNVARTCGRCHLGIEQVYEQSVHGRLLSRGDRHAPVCTTCHSAHEIEPPSAGHFKATSDRKCGQCHQDRLQRYHETYHGKAMQLGRPNRAPDVAACYDCHGHHDVLPASDPASRLSATNILNTCRQCHPKATLGFTQYRPHADPMDRENYPVLHAVFVGMTSLVVGVFVFFGAHTLAWLVRTLYLYLHDSKTFREAKIRTREDDEWFTRFTPFERFLHLLVVSSFLLLVLTGMPLKFYYTEWAKVLFGLIGGPDTARVLHRFGALVTFLYFGLHLLSLLGKAWRGRHNLRDPQTGRWRWNRVREVLFGPDSMVPTLQDWRDFIAHNRWFFGKGPKPQFDRWTYWEKFDYLAVFWGVFMIGTSGLIMWWPDFFTRFLPGWIINVALIVHSDEALLAAGFIFTIHFFNTHFRLEKFPMDTVIFSGRISKTEMLHERRRWYDRLLATGKLDQFRVRDDWEGWKGIARGIGYLFFSVGVVLLLLILYAMGTRLIH</sequence>
<dbReference type="GO" id="GO:0022904">
    <property type="term" value="P:respiratory electron transport chain"/>
    <property type="evidence" value="ECO:0007669"/>
    <property type="project" value="InterPro"/>
</dbReference>
<keyword evidence="11" id="KW-1185">Reference proteome</keyword>
<dbReference type="Gene3D" id="3.90.10.10">
    <property type="entry name" value="Cytochrome C3"/>
    <property type="match status" value="1"/>
</dbReference>
<keyword evidence="5" id="KW-0479">Metal-binding</keyword>
<evidence type="ECO:0000256" key="5">
    <source>
        <dbReference type="ARBA" id="ARBA00022723"/>
    </source>
</evidence>
<dbReference type="InterPro" id="IPR016174">
    <property type="entry name" value="Di-haem_cyt_TM"/>
</dbReference>
<keyword evidence="7" id="KW-0408">Iron</keyword>
<evidence type="ECO:0000256" key="1">
    <source>
        <dbReference type="ARBA" id="ARBA00001926"/>
    </source>
</evidence>